<feature type="binding site" evidence="8">
    <location>
        <position position="220"/>
    </location>
    <ligand>
        <name>NAD(+)</name>
        <dbReference type="ChEBI" id="CHEBI:57540"/>
    </ligand>
</feature>
<proteinExistence type="inferred from homology"/>
<evidence type="ECO:0000256" key="4">
    <source>
        <dbReference type="ARBA" id="ARBA00023002"/>
    </source>
</evidence>
<dbReference type="PRINTS" id="PR00411">
    <property type="entry name" value="PNDRDTASEI"/>
</dbReference>
<feature type="binding site" evidence="8">
    <location>
        <position position="290"/>
    </location>
    <ligand>
        <name>NAD(+)</name>
        <dbReference type="ChEBI" id="CHEBI:57540"/>
    </ligand>
</feature>
<keyword evidence="8" id="KW-0547">Nucleotide-binding</keyword>
<dbReference type="RefSeq" id="WP_089307144.1">
    <property type="nucleotide sequence ID" value="NZ_FZOO01000011.1"/>
</dbReference>
<dbReference type="AlphaFoldDB" id="A0A239IRB9"/>
<dbReference type="InterPro" id="IPR023753">
    <property type="entry name" value="FAD/NAD-binding_dom"/>
</dbReference>
<dbReference type="InterPro" id="IPR016156">
    <property type="entry name" value="FAD/NAD-linked_Rdtase_dimer_sf"/>
</dbReference>
<dbReference type="InterPro" id="IPR001100">
    <property type="entry name" value="Pyr_nuc-diS_OxRdtase"/>
</dbReference>
<dbReference type="GO" id="GO:0050660">
    <property type="term" value="F:flavin adenine dinucleotide binding"/>
    <property type="evidence" value="ECO:0007669"/>
    <property type="project" value="TreeGrafter"/>
</dbReference>
<dbReference type="PANTHER" id="PTHR22912:SF151">
    <property type="entry name" value="DIHYDROLIPOYL DEHYDROGENASE, MITOCHONDRIAL"/>
    <property type="match status" value="1"/>
</dbReference>
<evidence type="ECO:0000256" key="7">
    <source>
        <dbReference type="ARBA" id="ARBA00023284"/>
    </source>
</evidence>
<gene>
    <name evidence="13" type="ORF">SAMN06893096_111119</name>
</gene>
<dbReference type="Gene3D" id="3.50.50.60">
    <property type="entry name" value="FAD/NAD(P)-binding domain"/>
    <property type="match status" value="2"/>
</dbReference>
<dbReference type="EMBL" id="FZOO01000011">
    <property type="protein sequence ID" value="SNS96109.1"/>
    <property type="molecule type" value="Genomic_DNA"/>
</dbReference>
<keyword evidence="2 10" id="KW-0285">Flavoprotein</keyword>
<evidence type="ECO:0000259" key="11">
    <source>
        <dbReference type="Pfam" id="PF02852"/>
    </source>
</evidence>
<dbReference type="Pfam" id="PF07992">
    <property type="entry name" value="Pyr_redox_2"/>
    <property type="match status" value="1"/>
</dbReference>
<dbReference type="PROSITE" id="PS00076">
    <property type="entry name" value="PYRIDINE_REDOX_1"/>
    <property type="match status" value="1"/>
</dbReference>
<keyword evidence="14" id="KW-1185">Reference proteome</keyword>
<evidence type="ECO:0000256" key="9">
    <source>
        <dbReference type="PIRSR" id="PIRSR000350-4"/>
    </source>
</evidence>
<organism evidence="13 14">
    <name type="scientific">Geodermatophilus pulveris</name>
    <dbReference type="NCBI Taxonomy" id="1564159"/>
    <lineage>
        <taxon>Bacteria</taxon>
        <taxon>Bacillati</taxon>
        <taxon>Actinomycetota</taxon>
        <taxon>Actinomycetes</taxon>
        <taxon>Geodermatophilales</taxon>
        <taxon>Geodermatophilaceae</taxon>
        <taxon>Geodermatophilus</taxon>
    </lineage>
</organism>
<dbReference type="SUPFAM" id="SSF55424">
    <property type="entry name" value="FAD/NAD-linked reductases, dimerisation (C-terminal) domain"/>
    <property type="match status" value="1"/>
</dbReference>
<keyword evidence="4 10" id="KW-0560">Oxidoreductase</keyword>
<dbReference type="Proteomes" id="UP000198373">
    <property type="component" value="Unassembled WGS sequence"/>
</dbReference>
<feature type="binding site" evidence="8">
    <location>
        <position position="330"/>
    </location>
    <ligand>
        <name>FAD</name>
        <dbReference type="ChEBI" id="CHEBI:57692"/>
    </ligand>
</feature>
<dbReference type="FunFam" id="3.30.390.30:FF:000001">
    <property type="entry name" value="Dihydrolipoyl dehydrogenase"/>
    <property type="match status" value="1"/>
</dbReference>
<evidence type="ECO:0000256" key="3">
    <source>
        <dbReference type="ARBA" id="ARBA00022827"/>
    </source>
</evidence>
<feature type="domain" description="FAD/NAD(P)-binding" evidence="12">
    <location>
        <begin position="24"/>
        <end position="342"/>
    </location>
</feature>
<evidence type="ECO:0000256" key="8">
    <source>
        <dbReference type="PIRSR" id="PIRSR000350-3"/>
    </source>
</evidence>
<feature type="domain" description="Pyridine nucleotide-disulphide oxidoreductase dimerisation" evidence="11">
    <location>
        <begin position="366"/>
        <end position="470"/>
    </location>
</feature>
<accession>A0A239IRB9</accession>
<dbReference type="InterPro" id="IPR004099">
    <property type="entry name" value="Pyr_nucl-diS_OxRdtase_dimer"/>
</dbReference>
<dbReference type="PIRSF" id="PIRSF000350">
    <property type="entry name" value="Mercury_reductase_MerA"/>
    <property type="match status" value="1"/>
</dbReference>
<keyword evidence="5 8" id="KW-0520">NAD</keyword>
<dbReference type="SUPFAM" id="SSF51905">
    <property type="entry name" value="FAD/NAD(P)-binding domain"/>
    <property type="match status" value="1"/>
</dbReference>
<name>A0A239IRB9_9ACTN</name>
<evidence type="ECO:0000256" key="2">
    <source>
        <dbReference type="ARBA" id="ARBA00022630"/>
    </source>
</evidence>
<dbReference type="OrthoDB" id="4763248at2"/>
<keyword evidence="6" id="KW-1015">Disulfide bond</keyword>
<dbReference type="PANTHER" id="PTHR22912">
    <property type="entry name" value="DISULFIDE OXIDOREDUCTASE"/>
    <property type="match status" value="1"/>
</dbReference>
<evidence type="ECO:0000313" key="13">
    <source>
        <dbReference type="EMBL" id="SNS96109.1"/>
    </source>
</evidence>
<keyword evidence="3 8" id="KW-0274">FAD</keyword>
<comment type="similarity">
    <text evidence="1 10">Belongs to the class-I pyridine nucleotide-disulfide oxidoreductase family.</text>
</comment>
<evidence type="ECO:0000256" key="5">
    <source>
        <dbReference type="ARBA" id="ARBA00023027"/>
    </source>
</evidence>
<dbReference type="InterPro" id="IPR012999">
    <property type="entry name" value="Pyr_OxRdtase_I_AS"/>
</dbReference>
<comment type="cofactor">
    <cofactor evidence="8">
        <name>FAD</name>
        <dbReference type="ChEBI" id="CHEBI:57692"/>
    </cofactor>
    <text evidence="8">Binds 1 FAD per subunit.</text>
</comment>
<dbReference type="Pfam" id="PF02852">
    <property type="entry name" value="Pyr_redox_dim"/>
    <property type="match status" value="1"/>
</dbReference>
<dbReference type="PRINTS" id="PR00368">
    <property type="entry name" value="FADPNR"/>
</dbReference>
<evidence type="ECO:0000259" key="12">
    <source>
        <dbReference type="Pfam" id="PF07992"/>
    </source>
</evidence>
<keyword evidence="7 10" id="KW-0676">Redox-active center</keyword>
<sequence>MTPGTDLTDPQTAAAGSEVDGSEYDVVVVGAGPAGVAAALRAAELGASVAVVEAERVGGTCVNTGCVPVRVLARTARLLRDIRSAGDYGVQVGDPELVWARTVARVRGVVEDVHAAKDLTGQLAAAGVVLHVEGRASFTGRHEIRLAGSGRRVRGRSFVLAVGGHSRVLGVPGTELTTVPEHVVDLPDLPASVAIVGSGYTGAQLVTVFSAFGSRVTVLEVAPRVLPSADEDVSAAVAAAFTHDGVDVRVGIGGLQSVEELVGGRRRVVFTGADGGAEHVDVDAVVVCAGWPAALEGLGLETVGVSATRAAIGTDQHQRTDLEHVWVAGDADGRAGLVQAGVVDGVVAGTNAVLGPTTTARHEVLPSGGFTDPDYGQVGLTERAARERHPDCLVATVPYAQLERAVIDRRTTGFLKLVTTADAGRLLGAHAVGEEALEVVQVVAAAMRADAGAEVLATTEFAYPTYTAVVGLAAQALLAAVGRAAPDGAPAIGTAS</sequence>
<evidence type="ECO:0000256" key="1">
    <source>
        <dbReference type="ARBA" id="ARBA00007532"/>
    </source>
</evidence>
<feature type="disulfide bond" description="Redox-active" evidence="9">
    <location>
        <begin position="61"/>
        <end position="66"/>
    </location>
</feature>
<evidence type="ECO:0000313" key="14">
    <source>
        <dbReference type="Proteomes" id="UP000198373"/>
    </source>
</evidence>
<dbReference type="GO" id="GO:0004148">
    <property type="term" value="F:dihydrolipoyl dehydrogenase (NADH) activity"/>
    <property type="evidence" value="ECO:0007669"/>
    <property type="project" value="TreeGrafter"/>
</dbReference>
<evidence type="ECO:0000256" key="10">
    <source>
        <dbReference type="RuleBase" id="RU003691"/>
    </source>
</evidence>
<dbReference type="Gene3D" id="3.30.390.30">
    <property type="match status" value="1"/>
</dbReference>
<dbReference type="InterPro" id="IPR050151">
    <property type="entry name" value="Class-I_Pyr_Nuc-Dis_Oxidored"/>
</dbReference>
<reference evidence="14" key="1">
    <citation type="submission" date="2017-06" db="EMBL/GenBank/DDBJ databases">
        <authorList>
            <person name="Varghese N."/>
            <person name="Submissions S."/>
        </authorList>
    </citation>
    <scope>NUCLEOTIDE SEQUENCE [LARGE SCALE GENOMIC DNA]</scope>
    <source>
        <strain evidence="14">DSM 46839</strain>
    </source>
</reference>
<protein>
    <submittedName>
        <fullName evidence="13">NADPH-glutathione reductase</fullName>
    </submittedName>
</protein>
<dbReference type="GO" id="GO:0006103">
    <property type="term" value="P:2-oxoglutarate metabolic process"/>
    <property type="evidence" value="ECO:0007669"/>
    <property type="project" value="TreeGrafter"/>
</dbReference>
<evidence type="ECO:0000256" key="6">
    <source>
        <dbReference type="ARBA" id="ARBA00023157"/>
    </source>
</evidence>
<dbReference type="InterPro" id="IPR036188">
    <property type="entry name" value="FAD/NAD-bd_sf"/>
</dbReference>